<dbReference type="PROSITE" id="PS51077">
    <property type="entry name" value="HTH_ICLR"/>
    <property type="match status" value="1"/>
</dbReference>
<dbReference type="SMART" id="SM00346">
    <property type="entry name" value="HTH_ICLR"/>
    <property type="match status" value="1"/>
</dbReference>
<dbReference type="AlphaFoldDB" id="A0A917BBP4"/>
<dbReference type="InterPro" id="IPR036390">
    <property type="entry name" value="WH_DNA-bd_sf"/>
</dbReference>
<dbReference type="InterPro" id="IPR029016">
    <property type="entry name" value="GAF-like_dom_sf"/>
</dbReference>
<dbReference type="Proteomes" id="UP000598775">
    <property type="component" value="Unassembled WGS sequence"/>
</dbReference>
<proteinExistence type="predicted"/>
<dbReference type="GO" id="GO:0003700">
    <property type="term" value="F:DNA-binding transcription factor activity"/>
    <property type="evidence" value="ECO:0007669"/>
    <property type="project" value="TreeGrafter"/>
</dbReference>
<dbReference type="PANTHER" id="PTHR30136:SF24">
    <property type="entry name" value="HTH-TYPE TRANSCRIPTIONAL REPRESSOR ALLR"/>
    <property type="match status" value="1"/>
</dbReference>
<feature type="domain" description="HTH iclR-type" evidence="3">
    <location>
        <begin position="8"/>
        <end position="68"/>
    </location>
</feature>
<evidence type="ECO:0000256" key="1">
    <source>
        <dbReference type="ARBA" id="ARBA00023015"/>
    </source>
</evidence>
<evidence type="ECO:0000313" key="4">
    <source>
        <dbReference type="EMBL" id="GGF32876.1"/>
    </source>
</evidence>
<dbReference type="Gene3D" id="1.10.10.10">
    <property type="entry name" value="Winged helix-like DNA-binding domain superfamily/Winged helix DNA-binding domain"/>
    <property type="match status" value="1"/>
</dbReference>
<evidence type="ECO:0000256" key="2">
    <source>
        <dbReference type="ARBA" id="ARBA00023163"/>
    </source>
</evidence>
<gene>
    <name evidence="4" type="ORF">GCM10011399_27510</name>
</gene>
<dbReference type="RefSeq" id="WP_188679188.1">
    <property type="nucleotide sequence ID" value="NZ_BMGP01000005.1"/>
</dbReference>
<dbReference type="EMBL" id="BMGP01000005">
    <property type="protein sequence ID" value="GGF32876.1"/>
    <property type="molecule type" value="Genomic_DNA"/>
</dbReference>
<keyword evidence="2" id="KW-0804">Transcription</keyword>
<sequence length="222" mass="23344">MTDGTSSRGVLEGAFALLEHLPDTQPPHQLRDLALLSGVPRSSVYRLLDQLRAIGAVELVGDRFVLGRAMLTMGARVEPATGLRRDTGRMLQALREQTGATVSLIASAESSATVIESIPGRDTLPVDIFAGRLLPVHAAGSLVIEPSAAPERVNAARRAAVDDGDVVSGLSCFAVAIPLPDGSAAALQLSTLPEDPAIRYSSVTQQVAARIREHLRADALSQ</sequence>
<dbReference type="InterPro" id="IPR036388">
    <property type="entry name" value="WH-like_DNA-bd_sf"/>
</dbReference>
<organism evidence="4 5">
    <name type="scientific">Subtercola lobariae</name>
    <dbReference type="NCBI Taxonomy" id="1588641"/>
    <lineage>
        <taxon>Bacteria</taxon>
        <taxon>Bacillati</taxon>
        <taxon>Actinomycetota</taxon>
        <taxon>Actinomycetes</taxon>
        <taxon>Micrococcales</taxon>
        <taxon>Microbacteriaceae</taxon>
        <taxon>Subtercola</taxon>
    </lineage>
</organism>
<dbReference type="InterPro" id="IPR050707">
    <property type="entry name" value="HTH_MetabolicPath_Reg"/>
</dbReference>
<accession>A0A917BBP4</accession>
<evidence type="ECO:0000313" key="5">
    <source>
        <dbReference type="Proteomes" id="UP000598775"/>
    </source>
</evidence>
<dbReference type="SUPFAM" id="SSF55781">
    <property type="entry name" value="GAF domain-like"/>
    <property type="match status" value="1"/>
</dbReference>
<dbReference type="GO" id="GO:0003677">
    <property type="term" value="F:DNA binding"/>
    <property type="evidence" value="ECO:0007669"/>
    <property type="project" value="InterPro"/>
</dbReference>
<keyword evidence="5" id="KW-1185">Reference proteome</keyword>
<evidence type="ECO:0000259" key="3">
    <source>
        <dbReference type="PROSITE" id="PS51077"/>
    </source>
</evidence>
<dbReference type="SUPFAM" id="SSF46785">
    <property type="entry name" value="Winged helix' DNA-binding domain"/>
    <property type="match status" value="1"/>
</dbReference>
<dbReference type="InterPro" id="IPR005471">
    <property type="entry name" value="Tscrpt_reg_IclR_N"/>
</dbReference>
<dbReference type="Pfam" id="PF09339">
    <property type="entry name" value="HTH_IclR"/>
    <property type="match status" value="1"/>
</dbReference>
<protein>
    <recommendedName>
        <fullName evidence="3">HTH iclR-type domain-containing protein</fullName>
    </recommendedName>
</protein>
<name>A0A917BBP4_9MICO</name>
<dbReference type="Gene3D" id="3.30.450.40">
    <property type="match status" value="1"/>
</dbReference>
<reference evidence="4 5" key="1">
    <citation type="journal article" date="2014" name="Int. J. Syst. Evol. Microbiol.">
        <title>Complete genome sequence of Corynebacterium casei LMG S-19264T (=DSM 44701T), isolated from a smear-ripened cheese.</title>
        <authorList>
            <consortium name="US DOE Joint Genome Institute (JGI-PGF)"/>
            <person name="Walter F."/>
            <person name="Albersmeier A."/>
            <person name="Kalinowski J."/>
            <person name="Ruckert C."/>
        </authorList>
    </citation>
    <scope>NUCLEOTIDE SEQUENCE [LARGE SCALE GENOMIC DNA]</scope>
    <source>
        <strain evidence="4 5">CGMCC 1.12976</strain>
    </source>
</reference>
<comment type="caution">
    <text evidence="4">The sequence shown here is derived from an EMBL/GenBank/DDBJ whole genome shotgun (WGS) entry which is preliminary data.</text>
</comment>
<keyword evidence="1" id="KW-0805">Transcription regulation</keyword>
<dbReference type="PANTHER" id="PTHR30136">
    <property type="entry name" value="HELIX-TURN-HELIX TRANSCRIPTIONAL REGULATOR, ICLR FAMILY"/>
    <property type="match status" value="1"/>
</dbReference>
<dbReference type="GO" id="GO:0045892">
    <property type="term" value="P:negative regulation of DNA-templated transcription"/>
    <property type="evidence" value="ECO:0007669"/>
    <property type="project" value="TreeGrafter"/>
</dbReference>